<keyword evidence="2" id="KW-0805">Transcription regulation</keyword>
<evidence type="ECO:0000313" key="6">
    <source>
        <dbReference type="EMBL" id="RHF53545.1"/>
    </source>
</evidence>
<dbReference type="Gene3D" id="3.40.190.290">
    <property type="match status" value="1"/>
</dbReference>
<dbReference type="InterPro" id="IPR050950">
    <property type="entry name" value="HTH-type_LysR_regulators"/>
</dbReference>
<dbReference type="PANTHER" id="PTHR30419">
    <property type="entry name" value="HTH-TYPE TRANSCRIPTIONAL REGULATOR YBHD"/>
    <property type="match status" value="1"/>
</dbReference>
<dbReference type="GO" id="GO:0003677">
    <property type="term" value="F:DNA binding"/>
    <property type="evidence" value="ECO:0007669"/>
    <property type="project" value="UniProtKB-KW"/>
</dbReference>
<dbReference type="GO" id="GO:0005829">
    <property type="term" value="C:cytosol"/>
    <property type="evidence" value="ECO:0007669"/>
    <property type="project" value="TreeGrafter"/>
</dbReference>
<accession>A0A414P072</accession>
<reference evidence="6 7" key="1">
    <citation type="submission" date="2018-08" db="EMBL/GenBank/DDBJ databases">
        <title>A genome reference for cultivated species of the human gut microbiota.</title>
        <authorList>
            <person name="Zou Y."/>
            <person name="Xue W."/>
            <person name="Luo G."/>
        </authorList>
    </citation>
    <scope>NUCLEOTIDE SEQUENCE [LARGE SCALE GENOMIC DNA]</scope>
    <source>
        <strain evidence="6 7">AM25-21AC</strain>
    </source>
</reference>
<dbReference type="RefSeq" id="WP_118174648.1">
    <property type="nucleotide sequence ID" value="NZ_JAQEAO010000071.1"/>
</dbReference>
<keyword evidence="4" id="KW-0804">Transcription</keyword>
<evidence type="ECO:0000259" key="5">
    <source>
        <dbReference type="PROSITE" id="PS50931"/>
    </source>
</evidence>
<gene>
    <name evidence="6" type="ORF">DW674_01395</name>
</gene>
<dbReference type="Pfam" id="PF00126">
    <property type="entry name" value="HTH_1"/>
    <property type="match status" value="1"/>
</dbReference>
<comment type="similarity">
    <text evidence="1">Belongs to the LysR transcriptional regulatory family.</text>
</comment>
<feature type="domain" description="HTH lysR-type" evidence="5">
    <location>
        <begin position="1"/>
        <end position="58"/>
    </location>
</feature>
<dbReference type="InterPro" id="IPR000847">
    <property type="entry name" value="LysR_HTH_N"/>
</dbReference>
<dbReference type="InterPro" id="IPR036388">
    <property type="entry name" value="WH-like_DNA-bd_sf"/>
</dbReference>
<dbReference type="InterPro" id="IPR036390">
    <property type="entry name" value="WH_DNA-bd_sf"/>
</dbReference>
<protein>
    <submittedName>
        <fullName evidence="6">LysR family transcriptional regulator</fullName>
    </submittedName>
</protein>
<organism evidence="6 7">
    <name type="scientific">Mitsuokella multacida</name>
    <dbReference type="NCBI Taxonomy" id="52226"/>
    <lineage>
        <taxon>Bacteria</taxon>
        <taxon>Bacillati</taxon>
        <taxon>Bacillota</taxon>
        <taxon>Negativicutes</taxon>
        <taxon>Selenomonadales</taxon>
        <taxon>Selenomonadaceae</taxon>
        <taxon>Mitsuokella</taxon>
    </lineage>
</organism>
<dbReference type="InterPro" id="IPR005119">
    <property type="entry name" value="LysR_subst-bd"/>
</dbReference>
<dbReference type="AlphaFoldDB" id="A0A414P072"/>
<evidence type="ECO:0000256" key="1">
    <source>
        <dbReference type="ARBA" id="ARBA00009437"/>
    </source>
</evidence>
<dbReference type="OrthoDB" id="1624015at2"/>
<dbReference type="Pfam" id="PF03466">
    <property type="entry name" value="LysR_substrate"/>
    <property type="match status" value="1"/>
</dbReference>
<dbReference type="Gene3D" id="1.10.10.10">
    <property type="entry name" value="Winged helix-like DNA-binding domain superfamily/Winged helix DNA-binding domain"/>
    <property type="match status" value="1"/>
</dbReference>
<sequence>MEFRQLEYFCTISELENFTRTAKVLHVSQPSVTKAIKALEAELGLTLIDRSQKHVTLTEAGRAFLIHARRIMQDAELAKQDMMRFCVGSAGTIHFGVPPMFEAYLFPTFFKEFREKFPTTILDVQEFGDSDEVRERVEVGDLDFGVIFGSPETTFPHEFVIMHDAMSLCLPEGHPLSAKKEVAFESLRRERFILQQPRTYQYRAIFARCIEAGFTPDVMLTTSQLKTIKQLVANGTGISILPDFVLREETSFLRRPLAPRLMSRTALYWSAHKVFSPLDRDFLTFMKQYVAAGKFQAPAADGQV</sequence>
<dbReference type="FunFam" id="1.10.10.10:FF:000001">
    <property type="entry name" value="LysR family transcriptional regulator"/>
    <property type="match status" value="1"/>
</dbReference>
<dbReference type="EMBL" id="QRHE01000001">
    <property type="protein sequence ID" value="RHF53545.1"/>
    <property type="molecule type" value="Genomic_DNA"/>
</dbReference>
<dbReference type="SUPFAM" id="SSF46785">
    <property type="entry name" value="Winged helix' DNA-binding domain"/>
    <property type="match status" value="1"/>
</dbReference>
<proteinExistence type="inferred from homology"/>
<dbReference type="PRINTS" id="PR00039">
    <property type="entry name" value="HTHLYSR"/>
</dbReference>
<dbReference type="Proteomes" id="UP000283442">
    <property type="component" value="Unassembled WGS sequence"/>
</dbReference>
<dbReference type="GO" id="GO:0003700">
    <property type="term" value="F:DNA-binding transcription factor activity"/>
    <property type="evidence" value="ECO:0007669"/>
    <property type="project" value="InterPro"/>
</dbReference>
<name>A0A414P072_9FIRM</name>
<comment type="caution">
    <text evidence="6">The sequence shown here is derived from an EMBL/GenBank/DDBJ whole genome shotgun (WGS) entry which is preliminary data.</text>
</comment>
<evidence type="ECO:0000256" key="3">
    <source>
        <dbReference type="ARBA" id="ARBA00023125"/>
    </source>
</evidence>
<evidence type="ECO:0000256" key="4">
    <source>
        <dbReference type="ARBA" id="ARBA00023163"/>
    </source>
</evidence>
<keyword evidence="3" id="KW-0238">DNA-binding</keyword>
<dbReference type="SUPFAM" id="SSF53850">
    <property type="entry name" value="Periplasmic binding protein-like II"/>
    <property type="match status" value="1"/>
</dbReference>
<dbReference type="CDD" id="cd05466">
    <property type="entry name" value="PBP2_LTTR_substrate"/>
    <property type="match status" value="1"/>
</dbReference>
<dbReference type="PANTHER" id="PTHR30419:SF28">
    <property type="entry name" value="HTH-TYPE TRANSCRIPTIONAL REGULATOR BSDA"/>
    <property type="match status" value="1"/>
</dbReference>
<evidence type="ECO:0000313" key="7">
    <source>
        <dbReference type="Proteomes" id="UP000283442"/>
    </source>
</evidence>
<evidence type="ECO:0000256" key="2">
    <source>
        <dbReference type="ARBA" id="ARBA00023015"/>
    </source>
</evidence>
<dbReference type="PROSITE" id="PS50931">
    <property type="entry name" value="HTH_LYSR"/>
    <property type="match status" value="1"/>
</dbReference>